<dbReference type="Proteomes" id="UP000199515">
    <property type="component" value="Unassembled WGS sequence"/>
</dbReference>
<dbReference type="SUPFAM" id="SSF50494">
    <property type="entry name" value="Trypsin-like serine proteases"/>
    <property type="match status" value="1"/>
</dbReference>
<feature type="region of interest" description="Disordered" evidence="3">
    <location>
        <begin position="215"/>
        <end position="238"/>
    </location>
</feature>
<keyword evidence="2" id="KW-0378">Hydrolase</keyword>
<organism evidence="5 6">
    <name type="scientific">Amycolatopsis xylanica</name>
    <dbReference type="NCBI Taxonomy" id="589385"/>
    <lineage>
        <taxon>Bacteria</taxon>
        <taxon>Bacillati</taxon>
        <taxon>Actinomycetota</taxon>
        <taxon>Actinomycetes</taxon>
        <taxon>Pseudonocardiales</taxon>
        <taxon>Pseudonocardiaceae</taxon>
        <taxon>Amycolatopsis</taxon>
    </lineage>
</organism>
<keyword evidence="1 5" id="KW-0645">Protease</keyword>
<gene>
    <name evidence="5" type="ORF">SAMN05421504_103220</name>
</gene>
<dbReference type="InterPro" id="IPR051201">
    <property type="entry name" value="Chloro_Bact_Ser_Proteases"/>
</dbReference>
<evidence type="ECO:0000256" key="4">
    <source>
        <dbReference type="SAM" id="Phobius"/>
    </source>
</evidence>
<dbReference type="InterPro" id="IPR001940">
    <property type="entry name" value="Peptidase_S1C"/>
</dbReference>
<dbReference type="EMBL" id="FNON01000003">
    <property type="protein sequence ID" value="SDX60037.1"/>
    <property type="molecule type" value="Genomic_DNA"/>
</dbReference>
<dbReference type="PRINTS" id="PR00834">
    <property type="entry name" value="PROTEASES2C"/>
</dbReference>
<feature type="region of interest" description="Disordered" evidence="3">
    <location>
        <begin position="12"/>
        <end position="31"/>
    </location>
</feature>
<dbReference type="STRING" id="589385.SAMN05421504_103220"/>
<dbReference type="Gene3D" id="2.40.10.120">
    <property type="match status" value="1"/>
</dbReference>
<proteinExistence type="predicted"/>
<reference evidence="5 6" key="1">
    <citation type="submission" date="2016-10" db="EMBL/GenBank/DDBJ databases">
        <authorList>
            <person name="de Groot N.N."/>
        </authorList>
    </citation>
    <scope>NUCLEOTIDE SEQUENCE [LARGE SCALE GENOMIC DNA]</scope>
    <source>
        <strain evidence="5 6">CPCC 202699</strain>
    </source>
</reference>
<dbReference type="PANTHER" id="PTHR43343">
    <property type="entry name" value="PEPTIDASE S12"/>
    <property type="match status" value="1"/>
</dbReference>
<protein>
    <submittedName>
        <fullName evidence="5">Putative serine protease PepD</fullName>
    </submittedName>
</protein>
<evidence type="ECO:0000313" key="6">
    <source>
        <dbReference type="Proteomes" id="UP000199515"/>
    </source>
</evidence>
<evidence type="ECO:0000256" key="1">
    <source>
        <dbReference type="ARBA" id="ARBA00022670"/>
    </source>
</evidence>
<dbReference type="GO" id="GO:0006508">
    <property type="term" value="P:proteolysis"/>
    <property type="evidence" value="ECO:0007669"/>
    <property type="project" value="UniProtKB-KW"/>
</dbReference>
<accession>A0A1H3D0W3</accession>
<keyword evidence="4" id="KW-1133">Transmembrane helix</keyword>
<dbReference type="AlphaFoldDB" id="A0A1H3D0W3"/>
<evidence type="ECO:0000256" key="2">
    <source>
        <dbReference type="ARBA" id="ARBA00022801"/>
    </source>
</evidence>
<feature type="transmembrane region" description="Helical" evidence="4">
    <location>
        <begin position="34"/>
        <end position="59"/>
    </location>
</feature>
<keyword evidence="4" id="KW-0812">Transmembrane</keyword>
<dbReference type="OrthoDB" id="9758917at2"/>
<name>A0A1H3D0W3_9PSEU</name>
<dbReference type="GO" id="GO:0004252">
    <property type="term" value="F:serine-type endopeptidase activity"/>
    <property type="evidence" value="ECO:0007669"/>
    <property type="project" value="InterPro"/>
</dbReference>
<evidence type="ECO:0000313" key="5">
    <source>
        <dbReference type="EMBL" id="SDX60037.1"/>
    </source>
</evidence>
<dbReference type="PANTHER" id="PTHR43343:SF3">
    <property type="entry name" value="PROTEASE DO-LIKE 8, CHLOROPLASTIC"/>
    <property type="match status" value="1"/>
</dbReference>
<sequence length="301" mass="29873">MTEFQPHPAYQPYYGNPLFTQAPPPPPKKKSNKLALLVGATALGAALLGGTGGALIVGLDSPAPPATSSSTGTTGQQISNSTNDVSKIAAKVTPSVVQVNVQTAQGGQGIGSGVILSQDGKILTNAHVVNGATSVQIVTSDGKKYQASVVGSDTKADIAVVQARGASGLTPATLGDSSKLAVGQQVVAIGSPGGLQNTVTSGIISALNRQLSDIGKKQQQSPYDQTANGGSDSPSYTAIQTDASINQGNSGGALVDAGGNVIGINSALYNPSGSAGSIGIGFSIPINDAKKIVDQITAANN</sequence>
<dbReference type="InterPro" id="IPR009003">
    <property type="entry name" value="Peptidase_S1_PA"/>
</dbReference>
<dbReference type="RefSeq" id="WP_091289327.1">
    <property type="nucleotide sequence ID" value="NZ_FNON01000003.1"/>
</dbReference>
<keyword evidence="6" id="KW-1185">Reference proteome</keyword>
<evidence type="ECO:0000256" key="3">
    <source>
        <dbReference type="SAM" id="MobiDB-lite"/>
    </source>
</evidence>
<keyword evidence="4" id="KW-0472">Membrane</keyword>
<dbReference type="Pfam" id="PF13365">
    <property type="entry name" value="Trypsin_2"/>
    <property type="match status" value="1"/>
</dbReference>